<keyword evidence="2 6" id="KW-0812">Transmembrane</keyword>
<dbReference type="RefSeq" id="WP_346095052.1">
    <property type="nucleotide sequence ID" value="NZ_BAAABY010000020.1"/>
</dbReference>
<evidence type="ECO:0000256" key="4">
    <source>
        <dbReference type="ARBA" id="ARBA00023136"/>
    </source>
</evidence>
<dbReference type="InterPro" id="IPR052962">
    <property type="entry name" value="AA_Transporter_AGT"/>
</dbReference>
<feature type="region of interest" description="Disordered" evidence="5">
    <location>
        <begin position="541"/>
        <end position="563"/>
    </location>
</feature>
<evidence type="ECO:0000256" key="5">
    <source>
        <dbReference type="SAM" id="MobiDB-lite"/>
    </source>
</evidence>
<protein>
    <submittedName>
        <fullName evidence="7">APC family permease</fullName>
    </submittedName>
</protein>
<evidence type="ECO:0000313" key="7">
    <source>
        <dbReference type="EMBL" id="GAA0460245.1"/>
    </source>
</evidence>
<comment type="caution">
    <text evidence="7">The sequence shown here is derived from an EMBL/GenBank/DDBJ whole genome shotgun (WGS) entry which is preliminary data.</text>
</comment>
<dbReference type="Pfam" id="PF13520">
    <property type="entry name" value="AA_permease_2"/>
    <property type="match status" value="1"/>
</dbReference>
<dbReference type="Gene3D" id="1.20.1740.10">
    <property type="entry name" value="Amino acid/polyamine transporter I"/>
    <property type="match status" value="1"/>
</dbReference>
<dbReference type="PANTHER" id="PTHR47547">
    <property type="match status" value="1"/>
</dbReference>
<evidence type="ECO:0000256" key="3">
    <source>
        <dbReference type="ARBA" id="ARBA00022989"/>
    </source>
</evidence>
<feature type="transmembrane region" description="Helical" evidence="6">
    <location>
        <begin position="468"/>
        <end position="487"/>
    </location>
</feature>
<feature type="transmembrane region" description="Helical" evidence="6">
    <location>
        <begin position="209"/>
        <end position="229"/>
    </location>
</feature>
<feature type="transmembrane region" description="Helical" evidence="6">
    <location>
        <begin position="175"/>
        <end position="194"/>
    </location>
</feature>
<keyword evidence="3 6" id="KW-1133">Transmembrane helix</keyword>
<feature type="transmembrane region" description="Helical" evidence="6">
    <location>
        <begin position="146"/>
        <end position="168"/>
    </location>
</feature>
<evidence type="ECO:0000256" key="6">
    <source>
        <dbReference type="SAM" id="Phobius"/>
    </source>
</evidence>
<keyword evidence="8" id="KW-1185">Reference proteome</keyword>
<evidence type="ECO:0000256" key="2">
    <source>
        <dbReference type="ARBA" id="ARBA00022692"/>
    </source>
</evidence>
<feature type="transmembrane region" description="Helical" evidence="6">
    <location>
        <begin position="53"/>
        <end position="75"/>
    </location>
</feature>
<name>A0ABP3JPC8_9ACTN</name>
<evidence type="ECO:0000256" key="1">
    <source>
        <dbReference type="ARBA" id="ARBA00004141"/>
    </source>
</evidence>
<feature type="transmembrane region" description="Helical" evidence="6">
    <location>
        <begin position="413"/>
        <end position="432"/>
    </location>
</feature>
<feature type="transmembrane region" description="Helical" evidence="6">
    <location>
        <begin position="295"/>
        <end position="314"/>
    </location>
</feature>
<comment type="subcellular location">
    <subcellularLocation>
        <location evidence="1">Membrane</location>
        <topology evidence="1">Multi-pass membrane protein</topology>
    </subcellularLocation>
</comment>
<gene>
    <name evidence="7" type="ORF">GCM10010361_25200</name>
</gene>
<proteinExistence type="predicted"/>
<dbReference type="InterPro" id="IPR002293">
    <property type="entry name" value="AA/rel_permease1"/>
</dbReference>
<keyword evidence="4 6" id="KW-0472">Membrane</keyword>
<reference evidence="8" key="1">
    <citation type="journal article" date="2019" name="Int. J. Syst. Evol. Microbiol.">
        <title>The Global Catalogue of Microorganisms (GCM) 10K type strain sequencing project: providing services to taxonomists for standard genome sequencing and annotation.</title>
        <authorList>
            <consortium name="The Broad Institute Genomics Platform"/>
            <consortium name="The Broad Institute Genome Sequencing Center for Infectious Disease"/>
            <person name="Wu L."/>
            <person name="Ma J."/>
        </authorList>
    </citation>
    <scope>NUCLEOTIDE SEQUENCE [LARGE SCALE GENOMIC DNA]</scope>
    <source>
        <strain evidence="8">JCM 4805</strain>
    </source>
</reference>
<dbReference type="Proteomes" id="UP001500909">
    <property type="component" value="Unassembled WGS sequence"/>
</dbReference>
<accession>A0ABP3JPC8</accession>
<feature type="transmembrane region" description="Helical" evidence="6">
    <location>
        <begin position="21"/>
        <end position="41"/>
    </location>
</feature>
<feature type="transmembrane region" description="Helical" evidence="6">
    <location>
        <begin position="358"/>
        <end position="375"/>
    </location>
</feature>
<dbReference type="EMBL" id="BAAABY010000020">
    <property type="protein sequence ID" value="GAA0460245.1"/>
    <property type="molecule type" value="Genomic_DNA"/>
</dbReference>
<feature type="transmembrane region" description="Helical" evidence="6">
    <location>
        <begin position="381"/>
        <end position="401"/>
    </location>
</feature>
<evidence type="ECO:0000313" key="8">
    <source>
        <dbReference type="Proteomes" id="UP001500909"/>
    </source>
</evidence>
<sequence length="563" mass="59663">MSTPKTSSAEQGSHSNYRRSLGTIALTATGLGSIIGSGWLFGAERAAAIAGPAAILAWVIGAIVALTIALTYSELGAMFPKAGGMVRYGQYSHGSLAGYLAAWANWIAIVSVIPGEATASVQYMSSWEFDWARALYDGKELTGSGVAVASVLLIFYFFLNWFAITLFAKTNTAITVFKVVVPIMTAGALMLAHFDTSNVKHFGGFAPNGWSAVFTAVALSGIVWAYNGFQSPLNMAAEARNPGRSLPKAVILSIVIALVIYLALQVAFLMGVPAADLTKAGSWAGLGYSSPLADLSLAWGLNWLAMLLYADAFISPSGTGMIYAATTSRMIHGVQENGHLPGIFGKVDKKTGVPRPALVLNLVIAFLFLAVFRGWGSLAEIVSIATVISYITGPVAVMSLRRLSPDLKRPVKLRAMPVIAPIAMVFGSLVLYWGRWPLTGKVILIMAVGLPVWAWYELRKPWAELKPHLKAGAWVVAYLLVMAAVSYCGGTEFGGRGFIPQGVDLAVVVVLALAFYYWGVRSSWRNPSLVEAETEALAAAEREAATDGDGEGRGPAAKVGAGV</sequence>
<feature type="transmembrane region" description="Helical" evidence="6">
    <location>
        <begin position="438"/>
        <end position="456"/>
    </location>
</feature>
<dbReference type="PIRSF" id="PIRSF006060">
    <property type="entry name" value="AA_transporter"/>
    <property type="match status" value="1"/>
</dbReference>
<feature type="transmembrane region" description="Helical" evidence="6">
    <location>
        <begin position="96"/>
        <end position="115"/>
    </location>
</feature>
<dbReference type="PANTHER" id="PTHR47547:SF1">
    <property type="entry name" value="ASPARTATE-PROTON SYMPORTER"/>
    <property type="match status" value="1"/>
</dbReference>
<organism evidence="7 8">
    <name type="scientific">Streptomyces olivaceiscleroticus</name>
    <dbReference type="NCBI Taxonomy" id="68245"/>
    <lineage>
        <taxon>Bacteria</taxon>
        <taxon>Bacillati</taxon>
        <taxon>Actinomycetota</taxon>
        <taxon>Actinomycetes</taxon>
        <taxon>Kitasatosporales</taxon>
        <taxon>Streptomycetaceae</taxon>
        <taxon>Streptomyces</taxon>
    </lineage>
</organism>
<feature type="transmembrane region" description="Helical" evidence="6">
    <location>
        <begin position="499"/>
        <end position="518"/>
    </location>
</feature>
<feature type="transmembrane region" description="Helical" evidence="6">
    <location>
        <begin position="250"/>
        <end position="275"/>
    </location>
</feature>